<dbReference type="AlphaFoldDB" id="F4KYP4"/>
<sequence length="289" mass="33292">MAKKLVRFDWAMKRLLRNKANFDILEGFLSELLHDDFKIKQILESEGNKETEDDKFNRVDILVENKKGELVIVEIQNTREADYFQRMLYGTAKVIVEHIAEGQPYSKVKKVYSVNIVYFDLGQGDDYVYHGTTTFVGIHSNHELELSEKQKDLFKKSSVSALYPEYYVIKTNRFNEVAKDTLDEWIYFLKTAEIKDEFTAKGLKAASQKLDILKLNPADRKEYDRYMEAQRSDASFVETVKLEISSAVNEALKSRAEEALKKGFAVDIVADITGLTIEEVQRIADSLTQ</sequence>
<accession>F4KYP4</accession>
<evidence type="ECO:0000313" key="2">
    <source>
        <dbReference type="Proteomes" id="UP000008461"/>
    </source>
</evidence>
<dbReference type="KEGG" id="hhy:Halhy_2580"/>
<organism evidence="1 2">
    <name type="scientific">Haliscomenobacter hydrossis (strain ATCC 27775 / DSM 1100 / LMG 10767 / O)</name>
    <dbReference type="NCBI Taxonomy" id="760192"/>
    <lineage>
        <taxon>Bacteria</taxon>
        <taxon>Pseudomonadati</taxon>
        <taxon>Bacteroidota</taxon>
        <taxon>Saprospiria</taxon>
        <taxon>Saprospirales</taxon>
        <taxon>Haliscomenobacteraceae</taxon>
        <taxon>Haliscomenobacter</taxon>
    </lineage>
</organism>
<dbReference type="NCBIfam" id="TIGR01784">
    <property type="entry name" value="T_den_put_tspse"/>
    <property type="match status" value="1"/>
</dbReference>
<proteinExistence type="predicted"/>
<dbReference type="PANTHER" id="PTHR41317:SF1">
    <property type="entry name" value="PD-(D_E)XK NUCLEASE FAMILY TRANSPOSASE"/>
    <property type="match status" value="1"/>
</dbReference>
<dbReference type="STRING" id="760192.Halhy_2580"/>
<keyword evidence="2" id="KW-1185">Reference proteome</keyword>
<dbReference type="Proteomes" id="UP000008461">
    <property type="component" value="Chromosome"/>
</dbReference>
<protein>
    <recommendedName>
        <fullName evidence="3">Rpn family recombination-promoting nuclease/putative transposase</fullName>
    </recommendedName>
</protein>
<dbReference type="InterPro" id="IPR010106">
    <property type="entry name" value="RpnA"/>
</dbReference>
<gene>
    <name evidence="1" type="ordered locus">Halhy_2580</name>
</gene>
<evidence type="ECO:0000313" key="1">
    <source>
        <dbReference type="EMBL" id="AEE50450.1"/>
    </source>
</evidence>
<dbReference type="PANTHER" id="PTHR41317">
    <property type="entry name" value="PD-(D_E)XK NUCLEASE FAMILY TRANSPOSASE"/>
    <property type="match status" value="1"/>
</dbReference>
<dbReference type="Pfam" id="PF12784">
    <property type="entry name" value="PDDEXK_2"/>
    <property type="match status" value="1"/>
</dbReference>
<dbReference type="EMBL" id="CP002691">
    <property type="protein sequence ID" value="AEE50450.1"/>
    <property type="molecule type" value="Genomic_DNA"/>
</dbReference>
<evidence type="ECO:0008006" key="3">
    <source>
        <dbReference type="Google" id="ProtNLM"/>
    </source>
</evidence>
<name>F4KYP4_HALH1</name>
<reference evidence="1 2" key="1">
    <citation type="journal article" date="2011" name="Stand. Genomic Sci.">
        <title>Complete genome sequence of Haliscomenobacter hydrossis type strain (O).</title>
        <authorList>
            <consortium name="US DOE Joint Genome Institute (JGI-PGF)"/>
            <person name="Daligault H."/>
            <person name="Lapidus A."/>
            <person name="Zeytun A."/>
            <person name="Nolan M."/>
            <person name="Lucas S."/>
            <person name="Del Rio T.G."/>
            <person name="Tice H."/>
            <person name="Cheng J.F."/>
            <person name="Tapia R."/>
            <person name="Han C."/>
            <person name="Goodwin L."/>
            <person name="Pitluck S."/>
            <person name="Liolios K."/>
            <person name="Pagani I."/>
            <person name="Ivanova N."/>
            <person name="Huntemann M."/>
            <person name="Mavromatis K."/>
            <person name="Mikhailova N."/>
            <person name="Pati A."/>
            <person name="Chen A."/>
            <person name="Palaniappan K."/>
            <person name="Land M."/>
            <person name="Hauser L."/>
            <person name="Brambilla E.M."/>
            <person name="Rohde M."/>
            <person name="Verbarg S."/>
            <person name="Goker M."/>
            <person name="Bristow J."/>
            <person name="Eisen J.A."/>
            <person name="Markowitz V."/>
            <person name="Hugenholtz P."/>
            <person name="Kyrpides N.C."/>
            <person name="Klenk H.P."/>
            <person name="Woyke T."/>
        </authorList>
    </citation>
    <scope>NUCLEOTIDE SEQUENCE [LARGE SCALE GENOMIC DNA]</scope>
    <source>
        <strain evidence="2">ATCC 27775 / DSM 1100 / LMG 10767 / O</strain>
    </source>
</reference>
<dbReference type="OrthoDB" id="1793581at2"/>
<dbReference type="eggNOG" id="COG5464">
    <property type="taxonomic scope" value="Bacteria"/>
</dbReference>
<dbReference type="RefSeq" id="WP_013764998.1">
    <property type="nucleotide sequence ID" value="NC_015510.1"/>
</dbReference>
<reference key="2">
    <citation type="submission" date="2011-04" db="EMBL/GenBank/DDBJ databases">
        <title>Complete sequence of chromosome of Haliscomenobacter hydrossis DSM 1100.</title>
        <authorList>
            <consortium name="US DOE Joint Genome Institute (JGI-PGF)"/>
            <person name="Lucas S."/>
            <person name="Han J."/>
            <person name="Lapidus A."/>
            <person name="Bruce D."/>
            <person name="Goodwin L."/>
            <person name="Pitluck S."/>
            <person name="Peters L."/>
            <person name="Kyrpides N."/>
            <person name="Mavromatis K."/>
            <person name="Ivanova N."/>
            <person name="Ovchinnikova G."/>
            <person name="Pagani I."/>
            <person name="Daligault H."/>
            <person name="Detter J.C."/>
            <person name="Han C."/>
            <person name="Land M."/>
            <person name="Hauser L."/>
            <person name="Markowitz V."/>
            <person name="Cheng J.-F."/>
            <person name="Hugenholtz P."/>
            <person name="Woyke T."/>
            <person name="Wu D."/>
            <person name="Verbarg S."/>
            <person name="Frueling A."/>
            <person name="Brambilla E."/>
            <person name="Klenk H.-P."/>
            <person name="Eisen J.A."/>
        </authorList>
    </citation>
    <scope>NUCLEOTIDE SEQUENCE</scope>
    <source>
        <strain>DSM 1100</strain>
    </source>
</reference>
<dbReference type="HOGENOM" id="CLU_057504_2_0_10"/>